<sequence>MGSILRFACLAGLVLLAFTGCLQPQRQPVPVQEPPSFPPEPEASVRLPVVPPTPVPLPSPAPALEPLPVSLPAPESPPSQAPVSSEAVPVEVLVRAFNWGFEPSTIEVNQGEWVRLVVSTQDGVHGLAIPAFGVSQKLEPGKTTVAEFKADKAGHFPFYCNVSCGSGHSDMRGTLVVKPVP</sequence>
<dbReference type="PROSITE" id="PS51257">
    <property type="entry name" value="PROKAR_LIPOPROTEIN"/>
    <property type="match status" value="1"/>
</dbReference>
<comment type="subcellular location">
    <subcellularLocation>
        <location evidence="1">Cell envelope</location>
    </subcellularLocation>
</comment>
<dbReference type="PANTHER" id="PTHR42838">
    <property type="entry name" value="CYTOCHROME C OXIDASE SUBUNIT II"/>
    <property type="match status" value="1"/>
</dbReference>
<dbReference type="Pfam" id="PF13473">
    <property type="entry name" value="Cupredoxin_1"/>
    <property type="match status" value="1"/>
</dbReference>
<dbReference type="InterPro" id="IPR002429">
    <property type="entry name" value="CcO_II-like_C"/>
</dbReference>
<dbReference type="Gene3D" id="2.60.40.420">
    <property type="entry name" value="Cupredoxins - blue copper proteins"/>
    <property type="match status" value="1"/>
</dbReference>
<dbReference type="SUPFAM" id="SSF49503">
    <property type="entry name" value="Cupredoxins"/>
    <property type="match status" value="1"/>
</dbReference>
<evidence type="ECO:0000313" key="7">
    <source>
        <dbReference type="EMBL" id="MBS3062654.1"/>
    </source>
</evidence>
<protein>
    <submittedName>
        <fullName evidence="7">Cupredoxin domain-containing protein</fullName>
    </submittedName>
</protein>
<dbReference type="EMBL" id="JAGVWE010000002">
    <property type="protein sequence ID" value="MBS3062654.1"/>
    <property type="molecule type" value="Genomic_DNA"/>
</dbReference>
<dbReference type="EMBL" id="DUGH01000069">
    <property type="protein sequence ID" value="HIH16302.1"/>
    <property type="molecule type" value="Genomic_DNA"/>
</dbReference>
<evidence type="ECO:0000259" key="5">
    <source>
        <dbReference type="PROSITE" id="PS50857"/>
    </source>
</evidence>
<feature type="region of interest" description="Disordered" evidence="4">
    <location>
        <begin position="27"/>
        <end position="49"/>
    </location>
</feature>
<dbReference type="Proteomes" id="UP000564964">
    <property type="component" value="Unassembled WGS sequence"/>
</dbReference>
<accession>A0A7J4JEV7</accession>
<comment type="caution">
    <text evidence="6">The sequence shown here is derived from an EMBL/GenBank/DDBJ whole genome shotgun (WGS) entry which is preliminary data.</text>
</comment>
<keyword evidence="3" id="KW-0186">Copper</keyword>
<evidence type="ECO:0000256" key="3">
    <source>
        <dbReference type="ARBA" id="ARBA00023008"/>
    </source>
</evidence>
<reference evidence="6" key="1">
    <citation type="journal article" date="2020" name="bioRxiv">
        <title>A rank-normalized archaeal taxonomy based on genome phylogeny resolves widespread incomplete and uneven classifications.</title>
        <authorList>
            <person name="Rinke C."/>
            <person name="Chuvochina M."/>
            <person name="Mussig A.J."/>
            <person name="Chaumeil P.-A."/>
            <person name="Waite D.W."/>
            <person name="Whitman W.B."/>
            <person name="Parks D.H."/>
            <person name="Hugenholtz P."/>
        </authorList>
    </citation>
    <scope>NUCLEOTIDE SEQUENCE</scope>
    <source>
        <strain evidence="6">UBA10219</strain>
    </source>
</reference>
<gene>
    <name evidence="6" type="ORF">HA252_02775</name>
    <name evidence="7" type="ORF">J4203_02170</name>
</gene>
<dbReference type="InterPro" id="IPR008972">
    <property type="entry name" value="Cupredoxin"/>
</dbReference>
<dbReference type="GO" id="GO:0016020">
    <property type="term" value="C:membrane"/>
    <property type="evidence" value="ECO:0007669"/>
    <property type="project" value="InterPro"/>
</dbReference>
<dbReference type="AlphaFoldDB" id="A0A7J4JEV7"/>
<evidence type="ECO:0000313" key="6">
    <source>
        <dbReference type="EMBL" id="HIH16302.1"/>
    </source>
</evidence>
<name>A0A7J4JEV7_9ARCH</name>
<dbReference type="PROSITE" id="PS50857">
    <property type="entry name" value="COX2_CUA"/>
    <property type="match status" value="1"/>
</dbReference>
<reference evidence="7" key="2">
    <citation type="submission" date="2021-03" db="EMBL/GenBank/DDBJ databases">
        <authorList>
            <person name="Jaffe A."/>
        </authorList>
    </citation>
    <scope>NUCLEOTIDE SEQUENCE</scope>
    <source>
        <strain evidence="7">RIFCSPLOWO2_01_FULL_58_19</strain>
    </source>
</reference>
<keyword evidence="2" id="KW-0479">Metal-binding</keyword>
<proteinExistence type="predicted"/>
<evidence type="ECO:0000313" key="8">
    <source>
        <dbReference type="Proteomes" id="UP000564964"/>
    </source>
</evidence>
<dbReference type="PANTHER" id="PTHR42838:SF2">
    <property type="entry name" value="NITROUS-OXIDE REDUCTASE"/>
    <property type="match status" value="1"/>
</dbReference>
<dbReference type="InterPro" id="IPR051403">
    <property type="entry name" value="NosZ/Cyto_c_oxidase_sub2"/>
</dbReference>
<feature type="domain" description="Cytochrome oxidase subunit II copper A binding" evidence="5">
    <location>
        <begin position="85"/>
        <end position="181"/>
    </location>
</feature>
<dbReference type="GO" id="GO:0004129">
    <property type="term" value="F:cytochrome-c oxidase activity"/>
    <property type="evidence" value="ECO:0007669"/>
    <property type="project" value="InterPro"/>
</dbReference>
<dbReference type="GO" id="GO:0005507">
    <property type="term" value="F:copper ion binding"/>
    <property type="evidence" value="ECO:0007669"/>
    <property type="project" value="InterPro"/>
</dbReference>
<dbReference type="Proteomes" id="UP000678237">
    <property type="component" value="Unassembled WGS sequence"/>
</dbReference>
<evidence type="ECO:0000256" key="2">
    <source>
        <dbReference type="ARBA" id="ARBA00022723"/>
    </source>
</evidence>
<feature type="compositionally biased region" description="Pro residues" evidence="4">
    <location>
        <begin position="31"/>
        <end position="41"/>
    </location>
</feature>
<reference evidence="7" key="3">
    <citation type="submission" date="2021-05" db="EMBL/GenBank/DDBJ databases">
        <title>Protein family content uncovers lineage relationships and bacterial pathway maintenance mechanisms in DPANN archaea.</title>
        <authorList>
            <person name="Castelle C.J."/>
            <person name="Meheust R."/>
            <person name="Jaffe A.L."/>
            <person name="Seitz K."/>
            <person name="Gong X."/>
            <person name="Baker B.J."/>
            <person name="Banfield J.F."/>
        </authorList>
    </citation>
    <scope>NUCLEOTIDE SEQUENCE</scope>
    <source>
        <strain evidence="7">RIFCSPLOWO2_01_FULL_58_19</strain>
    </source>
</reference>
<evidence type="ECO:0000256" key="1">
    <source>
        <dbReference type="ARBA" id="ARBA00004196"/>
    </source>
</evidence>
<organism evidence="6 8">
    <name type="scientific">Candidatus Iainarchaeum sp</name>
    <dbReference type="NCBI Taxonomy" id="3101447"/>
    <lineage>
        <taxon>Archaea</taxon>
        <taxon>Candidatus Iainarchaeota</taxon>
        <taxon>Candidatus Iainarchaeia</taxon>
        <taxon>Candidatus Iainarchaeales</taxon>
        <taxon>Candidatus Iainarchaeaceae</taxon>
        <taxon>Candidatus Iainarchaeum</taxon>
    </lineage>
</organism>
<evidence type="ECO:0000256" key="4">
    <source>
        <dbReference type="SAM" id="MobiDB-lite"/>
    </source>
</evidence>
<dbReference type="InterPro" id="IPR028096">
    <property type="entry name" value="EfeO_Cupredoxin"/>
</dbReference>